<dbReference type="InterPro" id="IPR003594">
    <property type="entry name" value="HATPase_dom"/>
</dbReference>
<evidence type="ECO:0000256" key="11">
    <source>
        <dbReference type="SAM" id="SignalP"/>
    </source>
</evidence>
<dbReference type="EC" id="2.7.13.3" evidence="2"/>
<dbReference type="GO" id="GO:0000155">
    <property type="term" value="F:phosphorelay sensor kinase activity"/>
    <property type="evidence" value="ECO:0007669"/>
    <property type="project" value="InterPro"/>
</dbReference>
<keyword evidence="10" id="KW-1133">Transmembrane helix</keyword>
<evidence type="ECO:0000256" key="9">
    <source>
        <dbReference type="PROSITE-ProRule" id="PRU00169"/>
    </source>
</evidence>
<protein>
    <recommendedName>
        <fullName evidence="2">histidine kinase</fullName>
        <ecNumber evidence="2">2.7.13.3</ecNumber>
    </recommendedName>
</protein>
<dbReference type="PANTHER" id="PTHR43547">
    <property type="entry name" value="TWO-COMPONENT HISTIDINE KINASE"/>
    <property type="match status" value="1"/>
</dbReference>
<evidence type="ECO:0000256" key="2">
    <source>
        <dbReference type="ARBA" id="ARBA00012438"/>
    </source>
</evidence>
<reference evidence="15" key="1">
    <citation type="submission" date="2024-05" db="EMBL/GenBank/DDBJ databases">
        <title>Whole-Genome Sequence of CFS9, a Potential Fish Probiotic Isolated from the Body Surface of Silurus asotus.</title>
        <authorList>
            <person name="Kojima M."/>
            <person name="Tobioka K."/>
            <person name="Yokota K."/>
            <person name="Nakatani H."/>
            <person name="Hori K."/>
            <person name="Tamaru Y."/>
            <person name="Okazaki F."/>
        </authorList>
    </citation>
    <scope>NUCLEOTIDE SEQUENCE</scope>
    <source>
        <strain evidence="15">CFS9</strain>
    </source>
</reference>
<dbReference type="Gene3D" id="1.10.10.60">
    <property type="entry name" value="Homeodomain-like"/>
    <property type="match status" value="1"/>
</dbReference>
<comment type="catalytic activity">
    <reaction evidence="1">
        <text>ATP + protein L-histidine = ADP + protein N-phospho-L-histidine.</text>
        <dbReference type="EC" id="2.7.13.3"/>
    </reaction>
</comment>
<dbReference type="InterPro" id="IPR011006">
    <property type="entry name" value="CheY-like_superfamily"/>
</dbReference>
<evidence type="ECO:0000259" key="13">
    <source>
        <dbReference type="PROSITE" id="PS50109"/>
    </source>
</evidence>
<accession>A0AAT9H769</accession>
<dbReference type="PROSITE" id="PS50110">
    <property type="entry name" value="RESPONSE_REGULATORY"/>
    <property type="match status" value="1"/>
</dbReference>
<dbReference type="InterPro" id="IPR005467">
    <property type="entry name" value="His_kinase_dom"/>
</dbReference>
<evidence type="ECO:0000256" key="10">
    <source>
        <dbReference type="SAM" id="Phobius"/>
    </source>
</evidence>
<dbReference type="InterPro" id="IPR009057">
    <property type="entry name" value="Homeodomain-like_sf"/>
</dbReference>
<dbReference type="InterPro" id="IPR011622">
    <property type="entry name" value="7TMR_DISM_rcpt_extracell_dom2"/>
</dbReference>
<dbReference type="InterPro" id="IPR036890">
    <property type="entry name" value="HATPase_C_sf"/>
</dbReference>
<keyword evidence="8" id="KW-0804">Transcription</keyword>
<feature type="transmembrane region" description="Helical" evidence="10">
    <location>
        <begin position="311"/>
        <end position="330"/>
    </location>
</feature>
<feature type="chain" id="PRO_5043523888" description="histidine kinase" evidence="11">
    <location>
        <begin position="26"/>
        <end position="942"/>
    </location>
</feature>
<dbReference type="Pfam" id="PF00072">
    <property type="entry name" value="Response_reg"/>
    <property type="match status" value="1"/>
</dbReference>
<evidence type="ECO:0000313" key="15">
    <source>
        <dbReference type="EMBL" id="BFM45311.1"/>
    </source>
</evidence>
<proteinExistence type="predicted"/>
<dbReference type="PROSITE" id="PS01124">
    <property type="entry name" value="HTH_ARAC_FAMILY_2"/>
    <property type="match status" value="1"/>
</dbReference>
<dbReference type="InterPro" id="IPR018062">
    <property type="entry name" value="HTH_AraC-typ_CS"/>
</dbReference>
<dbReference type="SUPFAM" id="SSF47384">
    <property type="entry name" value="Homodimeric domain of signal transducing histidine kinase"/>
    <property type="match status" value="1"/>
</dbReference>
<dbReference type="Gene3D" id="2.60.40.2380">
    <property type="match status" value="1"/>
</dbReference>
<organism evidence="15">
    <name type="scientific">Flavobacterium sp. CFS9</name>
    <dbReference type="NCBI Taxonomy" id="3143118"/>
    <lineage>
        <taxon>Bacteria</taxon>
        <taxon>Pseudomonadati</taxon>
        <taxon>Bacteroidota</taxon>
        <taxon>Flavobacteriia</taxon>
        <taxon>Flavobacteriales</taxon>
        <taxon>Flavobacteriaceae</taxon>
        <taxon>Flavobacterium</taxon>
    </lineage>
</organism>
<dbReference type="Pfam" id="PF12833">
    <property type="entry name" value="HTH_18"/>
    <property type="match status" value="1"/>
</dbReference>
<feature type="transmembrane region" description="Helical" evidence="10">
    <location>
        <begin position="337"/>
        <end position="357"/>
    </location>
</feature>
<dbReference type="PANTHER" id="PTHR43547:SF2">
    <property type="entry name" value="HYBRID SIGNAL TRANSDUCTION HISTIDINE KINASE C"/>
    <property type="match status" value="1"/>
</dbReference>
<feature type="signal peptide" evidence="11">
    <location>
        <begin position="1"/>
        <end position="25"/>
    </location>
</feature>
<dbReference type="InterPro" id="IPR018060">
    <property type="entry name" value="HTH_AraC"/>
</dbReference>
<dbReference type="AlphaFoldDB" id="A0AAT9H769"/>
<feature type="domain" description="Response regulatory" evidence="14">
    <location>
        <begin position="689"/>
        <end position="804"/>
    </location>
</feature>
<evidence type="ECO:0000256" key="1">
    <source>
        <dbReference type="ARBA" id="ARBA00000085"/>
    </source>
</evidence>
<feature type="transmembrane region" description="Helical" evidence="10">
    <location>
        <begin position="218"/>
        <end position="236"/>
    </location>
</feature>
<evidence type="ECO:0000256" key="7">
    <source>
        <dbReference type="ARBA" id="ARBA00023125"/>
    </source>
</evidence>
<evidence type="ECO:0000259" key="12">
    <source>
        <dbReference type="PROSITE" id="PS01124"/>
    </source>
</evidence>
<keyword evidence="4" id="KW-0808">Transferase</keyword>
<dbReference type="Pfam" id="PF02518">
    <property type="entry name" value="HATPase_c"/>
    <property type="match status" value="1"/>
</dbReference>
<evidence type="ECO:0000256" key="3">
    <source>
        <dbReference type="ARBA" id="ARBA00022553"/>
    </source>
</evidence>
<dbReference type="SUPFAM" id="SSF46689">
    <property type="entry name" value="Homeodomain-like"/>
    <property type="match status" value="1"/>
</dbReference>
<dbReference type="GO" id="GO:0043565">
    <property type="term" value="F:sequence-specific DNA binding"/>
    <property type="evidence" value="ECO:0007669"/>
    <property type="project" value="InterPro"/>
</dbReference>
<dbReference type="SMART" id="SM00342">
    <property type="entry name" value="HTH_ARAC"/>
    <property type="match status" value="1"/>
</dbReference>
<keyword evidence="6" id="KW-0805">Transcription regulation</keyword>
<dbReference type="CDD" id="cd00082">
    <property type="entry name" value="HisKA"/>
    <property type="match status" value="1"/>
</dbReference>
<keyword evidence="5" id="KW-0418">Kinase</keyword>
<feature type="domain" description="Histidine kinase" evidence="13">
    <location>
        <begin position="426"/>
        <end position="651"/>
    </location>
</feature>
<dbReference type="SMART" id="SM00448">
    <property type="entry name" value="REC"/>
    <property type="match status" value="1"/>
</dbReference>
<evidence type="ECO:0000259" key="14">
    <source>
        <dbReference type="PROSITE" id="PS50110"/>
    </source>
</evidence>
<feature type="modified residue" description="4-aspartylphosphate" evidence="9">
    <location>
        <position position="737"/>
    </location>
</feature>
<dbReference type="RefSeq" id="WP_369616310.1">
    <property type="nucleotide sequence ID" value="NZ_AP031573.1"/>
</dbReference>
<dbReference type="GO" id="GO:0003700">
    <property type="term" value="F:DNA-binding transcription factor activity"/>
    <property type="evidence" value="ECO:0007669"/>
    <property type="project" value="InterPro"/>
</dbReference>
<sequence length="942" mass="109425">MIKSAFLNRIYFVILFSAVSNQIHAQSINLKEDQKYPYNLTNFVSVFKDSTANLSLSEVQKQIFTKNKKEYLSFPFSNAVYWIEFKIKNNSTQKQELFLQWTNPLVEQLDFYISNSSQKEYIHKIQKTITSEREKILIDEYPKFAITLEPNQSKNVFIKVSSKRGHFAMIRLYSQQTYYRSRIDNCTTQGLLNGLIIFRLFLIFTLSFFVIRELDFRLYSVIVVFKTLAYWGYTNIAGPLCTNNPELAIKINFLCYSNFTTGVAIFLLYVVDIKQISSMMKRCILISIFVSLFLNIMTFFDYQWYWLKGGIYNVILSCIFFLVLIIYCLYKKMLIDIYYAIPIILGLIGTTLLYFPLTGWIDYFPFYGLSYAIFINEIIVFIFFLGRIIKKSEQKKVFSEKQLQLKQLQNKQLKELNDLKTRFFTNISHEFRTPLTLLISPVDDLQKKYPSESILKIMQRNLSRLQNLINQILEISKLEAGEMGIQREEADVVLFLQQLIGSFESLAQDKSIVFNLSINKRTEFGYFDLDKLEKVIVNVLSNAFKFTPINGRISVQILFDTFGIPSISKHKTEHSLEIIIEDSGIGIAQERLPYIFNRFYQIDDSSQRLHEGTGIGLALVKELVDVLKGTIKVESQLNIGTRFSLNLPYEHLDVSTNYVHNYKVNDSLLNFFEKSKADLESQNSNNAEIMLIIEDNPDLRFYIASIFENQYQLIMAADGEEGLIKAIEFVPDIIISDLMMPKLDGLGFCYKLKNDERISHIPVIVLTAKATIDDKLAGLKQGADDYLSKPFNKEELVLRVVNLIQQRQVLREKYTTKTIASTAEKALETTIIIEPSLDDLFIEKAKLIIDKYLDKSEFDVETFAQEMKLSAIQLRRKLKAITNQNSTEFVRNYRIEKASEMLRKGDKTVSQVAYEVGFESLPYFSKVFQKKFGKTASEWRWL</sequence>
<dbReference type="CDD" id="cd17574">
    <property type="entry name" value="REC_OmpR"/>
    <property type="match status" value="1"/>
</dbReference>
<feature type="transmembrane region" description="Helical" evidence="10">
    <location>
        <begin position="283"/>
        <end position="305"/>
    </location>
</feature>
<evidence type="ECO:0000256" key="6">
    <source>
        <dbReference type="ARBA" id="ARBA00023015"/>
    </source>
</evidence>
<dbReference type="EMBL" id="AP031573">
    <property type="protein sequence ID" value="BFM45311.1"/>
    <property type="molecule type" value="Genomic_DNA"/>
</dbReference>
<dbReference type="Pfam" id="PF00512">
    <property type="entry name" value="HisKA"/>
    <property type="match status" value="1"/>
</dbReference>
<dbReference type="InterPro" id="IPR004358">
    <property type="entry name" value="Sig_transdc_His_kin-like_C"/>
</dbReference>
<evidence type="ECO:0000256" key="4">
    <source>
        <dbReference type="ARBA" id="ARBA00022679"/>
    </source>
</evidence>
<dbReference type="SMART" id="SM00387">
    <property type="entry name" value="HATPase_c"/>
    <property type="match status" value="1"/>
</dbReference>
<dbReference type="InterPro" id="IPR003661">
    <property type="entry name" value="HisK_dim/P_dom"/>
</dbReference>
<feature type="transmembrane region" description="Helical" evidence="10">
    <location>
        <begin position="363"/>
        <end position="386"/>
    </location>
</feature>
<dbReference type="InterPro" id="IPR036097">
    <property type="entry name" value="HisK_dim/P_sf"/>
</dbReference>
<feature type="domain" description="HTH araC/xylS-type" evidence="12">
    <location>
        <begin position="843"/>
        <end position="942"/>
    </location>
</feature>
<dbReference type="Pfam" id="PF07696">
    <property type="entry name" value="7TMR-DISMED2"/>
    <property type="match status" value="1"/>
</dbReference>
<feature type="transmembrane region" description="Helical" evidence="10">
    <location>
        <begin position="248"/>
        <end position="271"/>
    </location>
</feature>
<keyword evidence="7" id="KW-0238">DNA-binding</keyword>
<dbReference type="InterPro" id="IPR001789">
    <property type="entry name" value="Sig_transdc_resp-reg_receiver"/>
</dbReference>
<dbReference type="SUPFAM" id="SSF55874">
    <property type="entry name" value="ATPase domain of HSP90 chaperone/DNA topoisomerase II/histidine kinase"/>
    <property type="match status" value="1"/>
</dbReference>
<evidence type="ECO:0000256" key="5">
    <source>
        <dbReference type="ARBA" id="ARBA00022777"/>
    </source>
</evidence>
<feature type="transmembrane region" description="Helical" evidence="10">
    <location>
        <begin position="190"/>
        <end position="211"/>
    </location>
</feature>
<keyword evidence="11" id="KW-0732">Signal</keyword>
<gene>
    <name evidence="15" type="ORF">CFS9_39520</name>
</gene>
<evidence type="ECO:0000256" key="8">
    <source>
        <dbReference type="ARBA" id="ARBA00023163"/>
    </source>
</evidence>
<keyword evidence="10" id="KW-0812">Transmembrane</keyword>
<dbReference type="PROSITE" id="PS50109">
    <property type="entry name" value="HIS_KIN"/>
    <property type="match status" value="1"/>
</dbReference>
<dbReference type="SMART" id="SM00388">
    <property type="entry name" value="HisKA"/>
    <property type="match status" value="1"/>
</dbReference>
<dbReference type="FunFam" id="3.30.565.10:FF:000006">
    <property type="entry name" value="Sensor histidine kinase WalK"/>
    <property type="match status" value="1"/>
</dbReference>
<dbReference type="Gene3D" id="1.10.287.130">
    <property type="match status" value="1"/>
</dbReference>
<dbReference type="PROSITE" id="PS00041">
    <property type="entry name" value="HTH_ARAC_FAMILY_1"/>
    <property type="match status" value="1"/>
</dbReference>
<dbReference type="Gene3D" id="3.30.565.10">
    <property type="entry name" value="Histidine kinase-like ATPase, C-terminal domain"/>
    <property type="match status" value="1"/>
</dbReference>
<dbReference type="Gene3D" id="3.40.50.2300">
    <property type="match status" value="1"/>
</dbReference>
<name>A0AAT9H769_9FLAO</name>
<keyword evidence="3 9" id="KW-0597">Phosphoprotein</keyword>
<keyword evidence="10" id="KW-0472">Membrane</keyword>
<dbReference type="SUPFAM" id="SSF52172">
    <property type="entry name" value="CheY-like"/>
    <property type="match status" value="1"/>
</dbReference>
<dbReference type="PRINTS" id="PR00344">
    <property type="entry name" value="BCTRLSENSOR"/>
</dbReference>